<feature type="transmembrane region" description="Helical" evidence="1">
    <location>
        <begin position="134"/>
        <end position="155"/>
    </location>
</feature>
<feature type="transmembrane region" description="Helical" evidence="1">
    <location>
        <begin position="55"/>
        <end position="81"/>
    </location>
</feature>
<dbReference type="STRING" id="329726.AM1_2000"/>
<dbReference type="HOGENOM" id="CLU_1036740_0_0_3"/>
<gene>
    <name evidence="2" type="ordered locus">AM1_2000</name>
</gene>
<sequence>MLSMFTRSISAPITFCVWSRQTGIHPPLEGHAKDTLHRPCFMPSPLQRRNLFRKWLTHTMLGLIGGGILCLLTVPAGFLLLGDLLIRVKFCGYGQSAIGCLFFGAIFAGGLTVGFSVGLAQWFVLKRFLQRARWWILASTLGWMGIFFTLCNLFYTPILNNGVVLQAIDADALSGVAGLLGAGALMGLFQWLLMDLPLVRSWSWIALHICLALLAALAVTSGLHPGGGVTGASVFMVLSFPMYAVISGAVLSRLMGNLKVVNRLSQAT</sequence>
<accession>B0CFJ6</accession>
<feature type="transmembrane region" description="Helical" evidence="1">
    <location>
        <begin position="205"/>
        <end position="223"/>
    </location>
</feature>
<evidence type="ECO:0000313" key="3">
    <source>
        <dbReference type="Proteomes" id="UP000000268"/>
    </source>
</evidence>
<dbReference type="AlphaFoldDB" id="B0CFJ6"/>
<proteinExistence type="predicted"/>
<evidence type="ECO:0000313" key="2">
    <source>
        <dbReference type="EMBL" id="ABW27015.1"/>
    </source>
</evidence>
<feature type="transmembrane region" description="Helical" evidence="1">
    <location>
        <begin position="101"/>
        <end position="125"/>
    </location>
</feature>
<keyword evidence="1" id="KW-0472">Membrane</keyword>
<dbReference type="Proteomes" id="UP000000268">
    <property type="component" value="Chromosome"/>
</dbReference>
<dbReference type="KEGG" id="amr:AM1_2000"/>
<protein>
    <submittedName>
        <fullName evidence="2">Uncharacterized protein</fullName>
    </submittedName>
</protein>
<name>B0CFJ6_ACAM1</name>
<keyword evidence="1" id="KW-0812">Transmembrane</keyword>
<feature type="transmembrane region" description="Helical" evidence="1">
    <location>
        <begin position="175"/>
        <end position="193"/>
    </location>
</feature>
<keyword evidence="1" id="KW-1133">Transmembrane helix</keyword>
<organism evidence="2 3">
    <name type="scientific">Acaryochloris marina (strain MBIC 11017)</name>
    <dbReference type="NCBI Taxonomy" id="329726"/>
    <lineage>
        <taxon>Bacteria</taxon>
        <taxon>Bacillati</taxon>
        <taxon>Cyanobacteriota</taxon>
        <taxon>Cyanophyceae</taxon>
        <taxon>Acaryochloridales</taxon>
        <taxon>Acaryochloridaceae</taxon>
        <taxon>Acaryochloris</taxon>
    </lineage>
</organism>
<keyword evidence="3" id="KW-1185">Reference proteome</keyword>
<feature type="transmembrane region" description="Helical" evidence="1">
    <location>
        <begin position="229"/>
        <end position="251"/>
    </location>
</feature>
<dbReference type="eggNOG" id="ENOG50347EQ">
    <property type="taxonomic scope" value="Bacteria"/>
</dbReference>
<evidence type="ECO:0000256" key="1">
    <source>
        <dbReference type="SAM" id="Phobius"/>
    </source>
</evidence>
<dbReference type="EMBL" id="CP000828">
    <property type="protein sequence ID" value="ABW27015.1"/>
    <property type="molecule type" value="Genomic_DNA"/>
</dbReference>
<reference evidence="2 3" key="1">
    <citation type="journal article" date="2008" name="Proc. Natl. Acad. Sci. U.S.A.">
        <title>Niche adaptation and genome expansion in the chlorophyll d-producing cyanobacterium Acaryochloris marina.</title>
        <authorList>
            <person name="Swingley W.D."/>
            <person name="Chen M."/>
            <person name="Cheung P.C."/>
            <person name="Conrad A.L."/>
            <person name="Dejesa L.C."/>
            <person name="Hao J."/>
            <person name="Honchak B.M."/>
            <person name="Karbach L.E."/>
            <person name="Kurdoglu A."/>
            <person name="Lahiri S."/>
            <person name="Mastrian S.D."/>
            <person name="Miyashita H."/>
            <person name="Page L."/>
            <person name="Ramakrishna P."/>
            <person name="Satoh S."/>
            <person name="Sattley W.M."/>
            <person name="Shimada Y."/>
            <person name="Taylor H.L."/>
            <person name="Tomo T."/>
            <person name="Tsuchiya T."/>
            <person name="Wang Z.T."/>
            <person name="Raymond J."/>
            <person name="Mimuro M."/>
            <person name="Blankenship R.E."/>
            <person name="Touchman J.W."/>
        </authorList>
    </citation>
    <scope>NUCLEOTIDE SEQUENCE [LARGE SCALE GENOMIC DNA]</scope>
    <source>
        <strain evidence="3">MBIC 11017</strain>
    </source>
</reference>